<proteinExistence type="predicted"/>
<sequence>MVDQDLFTQESFVENMDIRGSWVEPFSKITLVCFIIYIYTNYTCFYCYESTPSSLRSSDKSSIAMSSEVRESIKRYRQAKAIQMLNNFKKEFKKECEEAKVLIKKLCQEHDERRRKEEEKYKAILIRIASEIDRENKELETNARKTEETLKGMEKIIEKIKKHYQKRTEDCEKALKSIYVK</sequence>
<gene>
    <name evidence="2" type="ordered locus">TP04_0479</name>
</gene>
<keyword evidence="3" id="KW-1185">Reference proteome</keyword>
<protein>
    <submittedName>
        <fullName evidence="2">Uncharacterized protein</fullName>
    </submittedName>
</protein>
<dbReference type="AlphaFoldDB" id="Q4N278"/>
<dbReference type="KEGG" id="tpv:TP04_0479"/>
<dbReference type="VEuPathDB" id="PiroplasmaDB:TpMuguga_04g00479"/>
<dbReference type="RefSeq" id="XP_764114.1">
    <property type="nucleotide sequence ID" value="XM_759021.1"/>
</dbReference>
<organism evidence="2 3">
    <name type="scientific">Theileria parva</name>
    <name type="common">East coast fever infection agent</name>
    <dbReference type="NCBI Taxonomy" id="5875"/>
    <lineage>
        <taxon>Eukaryota</taxon>
        <taxon>Sar</taxon>
        <taxon>Alveolata</taxon>
        <taxon>Apicomplexa</taxon>
        <taxon>Aconoidasida</taxon>
        <taxon>Piroplasmida</taxon>
        <taxon>Theileriidae</taxon>
        <taxon>Theileria</taxon>
    </lineage>
</organism>
<evidence type="ECO:0000313" key="3">
    <source>
        <dbReference type="Proteomes" id="UP000001949"/>
    </source>
</evidence>
<feature type="coiled-coil region" evidence="1">
    <location>
        <begin position="89"/>
        <end position="163"/>
    </location>
</feature>
<dbReference type="GeneID" id="3500911"/>
<dbReference type="InParanoid" id="Q4N278"/>
<dbReference type="EMBL" id="AAGK01000004">
    <property type="protein sequence ID" value="EAN31831.1"/>
    <property type="molecule type" value="Genomic_DNA"/>
</dbReference>
<accession>Q4N278</accession>
<comment type="caution">
    <text evidence="2">The sequence shown here is derived from an EMBL/GenBank/DDBJ whole genome shotgun (WGS) entry which is preliminary data.</text>
</comment>
<keyword evidence="1" id="KW-0175">Coiled coil</keyword>
<dbReference type="eggNOG" id="ENOG502TN97">
    <property type="taxonomic scope" value="Eukaryota"/>
</dbReference>
<evidence type="ECO:0000313" key="2">
    <source>
        <dbReference type="EMBL" id="EAN31831.1"/>
    </source>
</evidence>
<name>Q4N278_THEPA</name>
<reference evidence="2 3" key="1">
    <citation type="journal article" date="2005" name="Science">
        <title>Genome sequence of Theileria parva, a bovine pathogen that transforms lymphocytes.</title>
        <authorList>
            <person name="Gardner M.J."/>
            <person name="Bishop R."/>
            <person name="Shah T."/>
            <person name="de Villiers E.P."/>
            <person name="Carlton J.M."/>
            <person name="Hall N."/>
            <person name="Ren Q."/>
            <person name="Paulsen I.T."/>
            <person name="Pain A."/>
            <person name="Berriman M."/>
            <person name="Wilson R.J.M."/>
            <person name="Sato S."/>
            <person name="Ralph S.A."/>
            <person name="Mann D.J."/>
            <person name="Xiong Z."/>
            <person name="Shallom S.J."/>
            <person name="Weidman J."/>
            <person name="Jiang L."/>
            <person name="Lynn J."/>
            <person name="Weaver B."/>
            <person name="Shoaibi A."/>
            <person name="Domingo A.R."/>
            <person name="Wasawo D."/>
            <person name="Crabtree J."/>
            <person name="Wortman J.R."/>
            <person name="Haas B."/>
            <person name="Angiuoli S.V."/>
            <person name="Creasy T.H."/>
            <person name="Lu C."/>
            <person name="Suh B."/>
            <person name="Silva J.C."/>
            <person name="Utterback T.R."/>
            <person name="Feldblyum T.V."/>
            <person name="Pertea M."/>
            <person name="Allen J."/>
            <person name="Nierman W.C."/>
            <person name="Taracha E.L.N."/>
            <person name="Salzberg S.L."/>
            <person name="White O.R."/>
            <person name="Fitzhugh H.A."/>
            <person name="Morzaria S."/>
            <person name="Venter J.C."/>
            <person name="Fraser C.M."/>
            <person name="Nene V."/>
        </authorList>
    </citation>
    <scope>NUCLEOTIDE SEQUENCE [LARGE SCALE GENOMIC DNA]</scope>
    <source>
        <strain evidence="2 3">Muguga</strain>
    </source>
</reference>
<evidence type="ECO:0000256" key="1">
    <source>
        <dbReference type="SAM" id="Coils"/>
    </source>
</evidence>
<dbReference type="Proteomes" id="UP000001949">
    <property type="component" value="Unassembled WGS sequence"/>
</dbReference>